<dbReference type="InterPro" id="IPR025139">
    <property type="entry name" value="DUF4062"/>
</dbReference>
<evidence type="ECO:0000313" key="2">
    <source>
        <dbReference type="EMBL" id="MDR7347962.1"/>
    </source>
</evidence>
<comment type="caution">
    <text evidence="2">The sequence shown here is derived from an EMBL/GenBank/DDBJ whole genome shotgun (WGS) entry which is preliminary data.</text>
</comment>
<sequence length="287" mass="31406">MVDYGGAMSFYANVIKVLIASPSDTSQERDAVERMLHSWNSNRAETEKVILLPRRWETDAVPAMGGTGQDIINQQLVDKSDIVVALFGTRLGQPTENAISGTAEEIERAVAANKPVHVYFSDAPVPPDALEDAMKVREFQKKLQAVGLLGNYSDSDDLAYKVRNAVETDLANLNLVTPTQQDLIQTGADPIASFVTQPQNRFSQNSVRIRNEGDKTAEDLSFKLEPLDGGAPVEILNNSVGATIPGNGGEYQWPVARDITSTQQANIHMQWSENGEIKTRTHSISLI</sequence>
<reference evidence="2 3" key="1">
    <citation type="submission" date="2023-07" db="EMBL/GenBank/DDBJ databases">
        <title>Sequencing the genomes of 1000 actinobacteria strains.</title>
        <authorList>
            <person name="Klenk H.-P."/>
        </authorList>
    </citation>
    <scope>NUCLEOTIDE SEQUENCE [LARGE SCALE GENOMIC DNA]</scope>
    <source>
        <strain evidence="2 3">DSM 22966</strain>
    </source>
</reference>
<accession>A0ABU2B2Z3</accession>
<keyword evidence="3" id="KW-1185">Reference proteome</keyword>
<evidence type="ECO:0000313" key="3">
    <source>
        <dbReference type="Proteomes" id="UP001183794"/>
    </source>
</evidence>
<organism evidence="2 3">
    <name type="scientific">Enteractinococcus fodinae</name>
    <dbReference type="NCBI Taxonomy" id="684663"/>
    <lineage>
        <taxon>Bacteria</taxon>
        <taxon>Bacillati</taxon>
        <taxon>Actinomycetota</taxon>
        <taxon>Actinomycetes</taxon>
        <taxon>Micrococcales</taxon>
        <taxon>Micrococcaceae</taxon>
    </lineage>
</organism>
<dbReference type="SUPFAM" id="SSF52309">
    <property type="entry name" value="N-(deoxy)ribosyltransferase-like"/>
    <property type="match status" value="1"/>
</dbReference>
<dbReference type="RefSeq" id="WP_310174701.1">
    <property type="nucleotide sequence ID" value="NZ_BAABHE010000002.1"/>
</dbReference>
<dbReference type="EMBL" id="JAVDYJ010000001">
    <property type="protein sequence ID" value="MDR7347962.1"/>
    <property type="molecule type" value="Genomic_DNA"/>
</dbReference>
<feature type="domain" description="DUF4062" evidence="1">
    <location>
        <begin position="16"/>
        <end position="109"/>
    </location>
</feature>
<gene>
    <name evidence="2" type="ORF">J2S62_002219</name>
</gene>
<dbReference type="Proteomes" id="UP001183794">
    <property type="component" value="Unassembled WGS sequence"/>
</dbReference>
<name>A0ABU2B2Z3_9MICC</name>
<dbReference type="Pfam" id="PF13271">
    <property type="entry name" value="DUF4062"/>
    <property type="match status" value="1"/>
</dbReference>
<protein>
    <submittedName>
        <fullName evidence="2">Nucleoside 2-deoxyribosyltransferase</fullName>
    </submittedName>
</protein>
<evidence type="ECO:0000259" key="1">
    <source>
        <dbReference type="Pfam" id="PF13271"/>
    </source>
</evidence>
<proteinExistence type="predicted"/>